<feature type="DNA-binding region" description="Homeobox" evidence="7">
    <location>
        <begin position="89"/>
        <end position="148"/>
    </location>
</feature>
<comment type="subcellular location">
    <subcellularLocation>
        <location evidence="1 7 8">Nucleus</location>
    </subcellularLocation>
</comment>
<keyword evidence="4 7" id="KW-0371">Homeobox</keyword>
<evidence type="ECO:0000256" key="3">
    <source>
        <dbReference type="ARBA" id="ARBA00023125"/>
    </source>
</evidence>
<dbReference type="InterPro" id="IPR001356">
    <property type="entry name" value="HD"/>
</dbReference>
<evidence type="ECO:0000256" key="5">
    <source>
        <dbReference type="ARBA" id="ARBA00023242"/>
    </source>
</evidence>
<keyword evidence="3 7" id="KW-0238">DNA-binding</keyword>
<dbReference type="PANTHER" id="PTHR46294">
    <property type="entry name" value="SEGMENTATION PROTEIN EVEN-SKIPPED"/>
    <property type="match status" value="1"/>
</dbReference>
<dbReference type="OMA" id="HANGTNS"/>
<dbReference type="GO" id="GO:0000978">
    <property type="term" value="F:RNA polymerase II cis-regulatory region sequence-specific DNA binding"/>
    <property type="evidence" value="ECO:0007669"/>
    <property type="project" value="TreeGrafter"/>
</dbReference>
<reference evidence="11" key="1">
    <citation type="submission" date="2015-07" db="EMBL/GenBank/DDBJ databases">
        <title>MeaNS - Measles Nucleotide Surveillance Program.</title>
        <authorList>
            <person name="Tran T."/>
            <person name="Druce J."/>
        </authorList>
    </citation>
    <scope>NUCLEOTIDE SEQUENCE</scope>
    <source>
        <strain evidence="11">UCB-OBI-ISO-001</strain>
        <tissue evidence="11">Gonad</tissue>
    </source>
</reference>
<evidence type="ECO:0000256" key="6">
    <source>
        <dbReference type="ARBA" id="ARBA00038449"/>
    </source>
</evidence>
<feature type="domain" description="Homeobox" evidence="10">
    <location>
        <begin position="87"/>
        <end position="147"/>
    </location>
</feature>
<dbReference type="CDD" id="cd00086">
    <property type="entry name" value="homeodomain"/>
    <property type="match status" value="1"/>
</dbReference>
<evidence type="ECO:0000256" key="7">
    <source>
        <dbReference type="PROSITE-ProRule" id="PRU00108"/>
    </source>
</evidence>
<dbReference type="SUPFAM" id="SSF46689">
    <property type="entry name" value="Homeodomain-like"/>
    <property type="match status" value="1"/>
</dbReference>
<dbReference type="OrthoDB" id="6159439at2759"/>
<evidence type="ECO:0000256" key="9">
    <source>
        <dbReference type="SAM" id="MobiDB-lite"/>
    </source>
</evidence>
<protein>
    <recommendedName>
        <fullName evidence="10">Homeobox domain-containing protein</fullName>
    </recommendedName>
</protein>
<dbReference type="Pfam" id="PF00046">
    <property type="entry name" value="Homeodomain"/>
    <property type="match status" value="1"/>
</dbReference>
<dbReference type="GO" id="GO:0005634">
    <property type="term" value="C:nucleus"/>
    <property type="evidence" value="ECO:0007669"/>
    <property type="project" value="UniProtKB-SubCell"/>
</dbReference>
<evidence type="ECO:0000256" key="1">
    <source>
        <dbReference type="ARBA" id="ARBA00004123"/>
    </source>
</evidence>
<dbReference type="InterPro" id="IPR009057">
    <property type="entry name" value="Homeodomain-like_sf"/>
</dbReference>
<evidence type="ECO:0000259" key="10">
    <source>
        <dbReference type="PROSITE" id="PS50071"/>
    </source>
</evidence>
<comment type="similarity">
    <text evidence="6">Belongs to the even-skipped homeobox family.</text>
</comment>
<evidence type="ECO:0000256" key="4">
    <source>
        <dbReference type="ARBA" id="ARBA00023155"/>
    </source>
</evidence>
<dbReference type="GO" id="GO:0000981">
    <property type="term" value="F:DNA-binding transcription factor activity, RNA polymerase II-specific"/>
    <property type="evidence" value="ECO:0007669"/>
    <property type="project" value="InterPro"/>
</dbReference>
<dbReference type="Gene3D" id="1.10.10.60">
    <property type="entry name" value="Homeodomain-like"/>
    <property type="match status" value="1"/>
</dbReference>
<keyword evidence="5 7" id="KW-0539">Nucleus</keyword>
<evidence type="ECO:0000313" key="11">
    <source>
        <dbReference type="EMBL" id="KOF77271.1"/>
    </source>
</evidence>
<dbReference type="SMART" id="SM00389">
    <property type="entry name" value="HOX"/>
    <property type="match status" value="1"/>
</dbReference>
<dbReference type="InterPro" id="IPR052002">
    <property type="entry name" value="Even-skipped_HD"/>
</dbReference>
<proteinExistence type="inferred from homology"/>
<keyword evidence="2" id="KW-0217">Developmental protein</keyword>
<dbReference type="PROSITE" id="PS50071">
    <property type="entry name" value="HOMEOBOX_2"/>
    <property type="match status" value="1"/>
</dbReference>
<gene>
    <name evidence="11" type="ORF">OCBIM_22032299mg</name>
</gene>
<dbReference type="InterPro" id="IPR017970">
    <property type="entry name" value="Homeobox_CS"/>
</dbReference>
<dbReference type="PANTHER" id="PTHR46294:SF4">
    <property type="entry name" value="SEGMENTATION PROTEIN EVEN-SKIPPED"/>
    <property type="match status" value="1"/>
</dbReference>
<evidence type="ECO:0000256" key="2">
    <source>
        <dbReference type="ARBA" id="ARBA00022473"/>
    </source>
</evidence>
<dbReference type="STRING" id="37653.A0A0L8GJT1"/>
<name>A0A0L8GJT1_OCTBM</name>
<dbReference type="AlphaFoldDB" id="A0A0L8GJT1"/>
<dbReference type="EMBL" id="KQ421518">
    <property type="protein sequence ID" value="KOF77271.1"/>
    <property type="molecule type" value="Genomic_DNA"/>
</dbReference>
<evidence type="ECO:0000256" key="8">
    <source>
        <dbReference type="RuleBase" id="RU000682"/>
    </source>
</evidence>
<accession>A0A0L8GJT1</accession>
<dbReference type="InterPro" id="IPR020479">
    <property type="entry name" value="HD_metazoa"/>
</dbReference>
<feature type="region of interest" description="Disordered" evidence="9">
    <location>
        <begin position="49"/>
        <end position="72"/>
    </location>
</feature>
<dbReference type="PRINTS" id="PR00024">
    <property type="entry name" value="HOMEOBOX"/>
</dbReference>
<dbReference type="PROSITE" id="PS00027">
    <property type="entry name" value="HOMEOBOX_1"/>
    <property type="match status" value="1"/>
</dbReference>
<organism evidence="11">
    <name type="scientific">Octopus bimaculoides</name>
    <name type="common">California two-spotted octopus</name>
    <dbReference type="NCBI Taxonomy" id="37653"/>
    <lineage>
        <taxon>Eukaryota</taxon>
        <taxon>Metazoa</taxon>
        <taxon>Spiralia</taxon>
        <taxon>Lophotrochozoa</taxon>
        <taxon>Mollusca</taxon>
        <taxon>Cephalopoda</taxon>
        <taxon>Coleoidea</taxon>
        <taxon>Octopodiformes</taxon>
        <taxon>Octopoda</taxon>
        <taxon>Incirrata</taxon>
        <taxon>Octopodidae</taxon>
        <taxon>Octopus</taxon>
    </lineage>
</organism>
<feature type="compositionally biased region" description="Low complexity" evidence="9">
    <location>
        <begin position="50"/>
        <end position="62"/>
    </location>
</feature>
<sequence length="328" mass="36021">MILNPLSVRPNTDIDSPLQSPEEIIVHNEDSVGSEHSADVFTTQPEVTLSPASSSLSSIPSPNRVMSPGEHYPSLSSKYKEIKVDESQSRRYRTAFTKEQISRLEKEFSRENYLSRPKRCELAADLQLPESTIKVWFQNRRMKDKRQRMAVAWPFGVPDPNMFALFAATMSSYSYGLPAAHAQLAYPTLGLPRVPATQMTPVSPLQHRRPELLHSLTTPLSRSLASLEAATTQAATITSHPQPHHPTATFHPGLTCGLSLQSHAYASHLLNAQNLGLCPGSTPGKPCTCPHPYSDRIHQGMLQHPNLGLPSVLNTGGSHTVASIQNQS</sequence>